<gene>
    <name evidence="1" type="ORF">SDC9_206334</name>
</gene>
<protein>
    <submittedName>
        <fullName evidence="1">Uncharacterized protein</fullName>
    </submittedName>
</protein>
<reference evidence="1" key="1">
    <citation type="submission" date="2019-08" db="EMBL/GenBank/DDBJ databases">
        <authorList>
            <person name="Kucharzyk K."/>
            <person name="Murdoch R.W."/>
            <person name="Higgins S."/>
            <person name="Loffler F."/>
        </authorList>
    </citation>
    <scope>NUCLEOTIDE SEQUENCE</scope>
</reference>
<comment type="caution">
    <text evidence="1">The sequence shown here is derived from an EMBL/GenBank/DDBJ whole genome shotgun (WGS) entry which is preliminary data.</text>
</comment>
<accession>A0A645J5F7</accession>
<organism evidence="1">
    <name type="scientific">bioreactor metagenome</name>
    <dbReference type="NCBI Taxonomy" id="1076179"/>
    <lineage>
        <taxon>unclassified sequences</taxon>
        <taxon>metagenomes</taxon>
        <taxon>ecological metagenomes</taxon>
    </lineage>
</organism>
<dbReference type="SUPFAM" id="SSF56935">
    <property type="entry name" value="Porins"/>
    <property type="match status" value="1"/>
</dbReference>
<name>A0A645J5F7_9ZZZZ</name>
<proteinExistence type="predicted"/>
<evidence type="ECO:0000313" key="1">
    <source>
        <dbReference type="EMBL" id="MPN58627.1"/>
    </source>
</evidence>
<sequence length="126" mass="13806">MTVGSDGLPLTTPDAMNSVNQGKTVAQWDDMENGDQVIHSWGVEDGSFLRIANLTVGYTLPKNILKKVFAENLRVYASANNLYTFTKYTGFDPEVSTRNSSGTTPGVDWGAYPRSRAFVFGLSITF</sequence>
<dbReference type="EMBL" id="VSSQ01131558">
    <property type="protein sequence ID" value="MPN58627.1"/>
    <property type="molecule type" value="Genomic_DNA"/>
</dbReference>
<dbReference type="AlphaFoldDB" id="A0A645J5F7"/>